<accession>A0A0A8YGP0</accession>
<evidence type="ECO:0000313" key="1">
    <source>
        <dbReference type="EMBL" id="JAD24996.1"/>
    </source>
</evidence>
<name>A0A0A8YGP0_ARUDO</name>
<protein>
    <submittedName>
        <fullName evidence="1">Uncharacterized protein</fullName>
    </submittedName>
</protein>
<sequence length="46" mass="5532">MLYSYVNKKCYVPKKYIYGYNVNKEASAMFRNNFSCNGRKLVVYTY</sequence>
<dbReference type="EMBL" id="GBRH01272899">
    <property type="protein sequence ID" value="JAD24996.1"/>
    <property type="molecule type" value="Transcribed_RNA"/>
</dbReference>
<dbReference type="AlphaFoldDB" id="A0A0A8YGP0"/>
<reference evidence="1" key="2">
    <citation type="journal article" date="2015" name="Data Brief">
        <title>Shoot transcriptome of the giant reed, Arundo donax.</title>
        <authorList>
            <person name="Barrero R.A."/>
            <person name="Guerrero F.D."/>
            <person name="Moolhuijzen P."/>
            <person name="Goolsby J.A."/>
            <person name="Tidwell J."/>
            <person name="Bellgard S.E."/>
            <person name="Bellgard M.I."/>
        </authorList>
    </citation>
    <scope>NUCLEOTIDE SEQUENCE</scope>
    <source>
        <tissue evidence="1">Shoot tissue taken approximately 20 cm above the soil surface</tissue>
    </source>
</reference>
<organism evidence="1">
    <name type="scientific">Arundo donax</name>
    <name type="common">Giant reed</name>
    <name type="synonym">Donax arundinaceus</name>
    <dbReference type="NCBI Taxonomy" id="35708"/>
    <lineage>
        <taxon>Eukaryota</taxon>
        <taxon>Viridiplantae</taxon>
        <taxon>Streptophyta</taxon>
        <taxon>Embryophyta</taxon>
        <taxon>Tracheophyta</taxon>
        <taxon>Spermatophyta</taxon>
        <taxon>Magnoliopsida</taxon>
        <taxon>Liliopsida</taxon>
        <taxon>Poales</taxon>
        <taxon>Poaceae</taxon>
        <taxon>PACMAD clade</taxon>
        <taxon>Arundinoideae</taxon>
        <taxon>Arundineae</taxon>
        <taxon>Arundo</taxon>
    </lineage>
</organism>
<proteinExistence type="predicted"/>
<reference evidence="1" key="1">
    <citation type="submission" date="2014-09" db="EMBL/GenBank/DDBJ databases">
        <authorList>
            <person name="Magalhaes I.L.F."/>
            <person name="Oliveira U."/>
            <person name="Santos F.R."/>
            <person name="Vidigal T.H.D.A."/>
            <person name="Brescovit A.D."/>
            <person name="Santos A.J."/>
        </authorList>
    </citation>
    <scope>NUCLEOTIDE SEQUENCE</scope>
    <source>
        <tissue evidence="1">Shoot tissue taken approximately 20 cm above the soil surface</tissue>
    </source>
</reference>